<dbReference type="AlphaFoldDB" id="A0A2K3KUR3"/>
<dbReference type="EMBL" id="ASHM01110843">
    <property type="protein sequence ID" value="PNX70017.1"/>
    <property type="molecule type" value="Genomic_DNA"/>
</dbReference>
<evidence type="ECO:0000313" key="1">
    <source>
        <dbReference type="EMBL" id="PNX70017.1"/>
    </source>
</evidence>
<sequence>MMCRNRFLKSGKPVHHYIKSSVWPGLKGHMDNITSNTVWVIGDGTNINYWLDNWLGEKFAKALNLPDTVCKTLNTKVCDLLEDKRWLIPPIIHALVPWLIEEIIAVSIPLSPLED</sequence>
<dbReference type="Proteomes" id="UP000236291">
    <property type="component" value="Unassembled WGS sequence"/>
</dbReference>
<keyword evidence="1" id="KW-0808">Transferase</keyword>
<keyword evidence="1" id="KW-0548">Nucleotidyltransferase</keyword>
<dbReference type="GO" id="GO:0003964">
    <property type="term" value="F:RNA-directed DNA polymerase activity"/>
    <property type="evidence" value="ECO:0007669"/>
    <property type="project" value="UniProtKB-KW"/>
</dbReference>
<comment type="caution">
    <text evidence="1">The sequence shown here is derived from an EMBL/GenBank/DDBJ whole genome shotgun (WGS) entry which is preliminary data.</text>
</comment>
<name>A0A2K3KUR3_TRIPR</name>
<gene>
    <name evidence="1" type="ORF">L195_g057036</name>
</gene>
<keyword evidence="1" id="KW-0695">RNA-directed DNA polymerase</keyword>
<feature type="non-terminal residue" evidence="1">
    <location>
        <position position="115"/>
    </location>
</feature>
<accession>A0A2K3KUR3</accession>
<protein>
    <submittedName>
        <fullName evidence="1">Reverse transcriptase</fullName>
    </submittedName>
</protein>
<organism evidence="1 2">
    <name type="scientific">Trifolium pratense</name>
    <name type="common">Red clover</name>
    <dbReference type="NCBI Taxonomy" id="57577"/>
    <lineage>
        <taxon>Eukaryota</taxon>
        <taxon>Viridiplantae</taxon>
        <taxon>Streptophyta</taxon>
        <taxon>Embryophyta</taxon>
        <taxon>Tracheophyta</taxon>
        <taxon>Spermatophyta</taxon>
        <taxon>Magnoliopsida</taxon>
        <taxon>eudicotyledons</taxon>
        <taxon>Gunneridae</taxon>
        <taxon>Pentapetalae</taxon>
        <taxon>rosids</taxon>
        <taxon>fabids</taxon>
        <taxon>Fabales</taxon>
        <taxon>Fabaceae</taxon>
        <taxon>Papilionoideae</taxon>
        <taxon>50 kb inversion clade</taxon>
        <taxon>NPAAA clade</taxon>
        <taxon>Hologalegina</taxon>
        <taxon>IRL clade</taxon>
        <taxon>Trifolieae</taxon>
        <taxon>Trifolium</taxon>
    </lineage>
</organism>
<proteinExistence type="predicted"/>
<reference evidence="1 2" key="1">
    <citation type="journal article" date="2014" name="Am. J. Bot.">
        <title>Genome assembly and annotation for red clover (Trifolium pratense; Fabaceae).</title>
        <authorList>
            <person name="Istvanek J."/>
            <person name="Jaros M."/>
            <person name="Krenek A."/>
            <person name="Repkova J."/>
        </authorList>
    </citation>
    <scope>NUCLEOTIDE SEQUENCE [LARGE SCALE GENOMIC DNA]</scope>
    <source>
        <strain evidence="2">cv. Tatra</strain>
        <tissue evidence="1">Young leaves</tissue>
    </source>
</reference>
<evidence type="ECO:0000313" key="2">
    <source>
        <dbReference type="Proteomes" id="UP000236291"/>
    </source>
</evidence>
<reference evidence="1 2" key="2">
    <citation type="journal article" date="2017" name="Front. Plant Sci.">
        <title>Gene Classification and Mining of Molecular Markers Useful in Red Clover (Trifolium pratense) Breeding.</title>
        <authorList>
            <person name="Istvanek J."/>
            <person name="Dluhosova J."/>
            <person name="Dluhos P."/>
            <person name="Patkova L."/>
            <person name="Nedelnik J."/>
            <person name="Repkova J."/>
        </authorList>
    </citation>
    <scope>NUCLEOTIDE SEQUENCE [LARGE SCALE GENOMIC DNA]</scope>
    <source>
        <strain evidence="2">cv. Tatra</strain>
        <tissue evidence="1">Young leaves</tissue>
    </source>
</reference>